<dbReference type="AlphaFoldDB" id="A0A1W1WIM2"/>
<keyword evidence="2" id="KW-1185">Reference proteome</keyword>
<dbReference type="Proteomes" id="UP000192660">
    <property type="component" value="Unassembled WGS sequence"/>
</dbReference>
<dbReference type="Pfam" id="PF13196">
    <property type="entry name" value="DUF4012"/>
    <property type="match status" value="1"/>
</dbReference>
<proteinExistence type="predicted"/>
<organism evidence="1 2">
    <name type="scientific">Sulfobacillus thermosulfidooxidans (strain DSM 9293 / VKM B-1269 / AT-1)</name>
    <dbReference type="NCBI Taxonomy" id="929705"/>
    <lineage>
        <taxon>Bacteria</taxon>
        <taxon>Bacillati</taxon>
        <taxon>Bacillota</taxon>
        <taxon>Clostridia</taxon>
        <taxon>Eubacteriales</taxon>
        <taxon>Clostridiales Family XVII. Incertae Sedis</taxon>
        <taxon>Sulfobacillus</taxon>
    </lineage>
</organism>
<reference evidence="2" key="1">
    <citation type="submission" date="2017-04" db="EMBL/GenBank/DDBJ databases">
        <authorList>
            <person name="Varghese N."/>
            <person name="Submissions S."/>
        </authorList>
    </citation>
    <scope>NUCLEOTIDE SEQUENCE [LARGE SCALE GENOMIC DNA]</scope>
    <source>
        <strain evidence="2">DSM 9293</strain>
    </source>
</reference>
<dbReference type="InterPro" id="IPR025101">
    <property type="entry name" value="DUF4012"/>
</dbReference>
<dbReference type="STRING" id="28034.BFX07_12025"/>
<evidence type="ECO:0000313" key="1">
    <source>
        <dbReference type="EMBL" id="SMC06106.1"/>
    </source>
</evidence>
<protein>
    <submittedName>
        <fullName evidence="1">Uncharacterized protein</fullName>
    </submittedName>
</protein>
<evidence type="ECO:0000313" key="2">
    <source>
        <dbReference type="Proteomes" id="UP000192660"/>
    </source>
</evidence>
<name>A0A1W1WIM2_SULTA</name>
<dbReference type="EMBL" id="FWWY01000001">
    <property type="protein sequence ID" value="SMC06106.1"/>
    <property type="molecule type" value="Genomic_DNA"/>
</dbReference>
<sequence>MIVTGFRKFIKRPVWISLTVGSVGALVIAGFPWFALAGTTATATAGALYTAIGLKTHQTQSIDTGLSYFNDATKWYHTMIWACWPWKALDPHNTVLTLLEQSSHNLTMADTAIQRALPGINDLLGHLGFATPHHPDPPLSHAQMAAVLFQQLPTVNRLVNLFYPSLVQWNHWIQKIPMPNWLINQHRWHKFQQESQLLTADLHDIQSILPMIVKMVPAHGTRRYFLIYENTGELRATGGFMTAYSYVTFINGHLQPLHSHNIYNLQSEIRYRPPAPLIIHTYLYSPLWHLRDANTSPNVPTSVQQIYKFYNSIPHAPHVNGVIFVNTWLADAILQNIGGVTMPKTYNSLKVTAANANYEMEYMAERSPLPIPARKKFIAIMFHEVLHKLAHSPVPVLLATIHSVFRSLNHKDIIFYFNNPQVEEIAQTHNWAGTVDKHVHTDYLEVVDENLGGHKDNFYMHYHVTSRIKKIGSRYLQTTTVTWTNTGIFDNWLVVPYTSWVRFYVPYGSTLISLTGGNAITQDYNNRTLHKTVFGNHLTMPVRLTAQQSPTTASMTATYWLPAGLNMSRYVIQKQPGIKDDHELIIFNGHALPPFKLYTDTTVNLEPVHP</sequence>
<accession>A0A1W1WIM2</accession>
<dbReference type="RefSeq" id="WP_020373335.1">
    <property type="nucleotide sequence ID" value="NZ_FWWY01000001.1"/>
</dbReference>
<gene>
    <name evidence="1" type="ORF">SAMN00768000_2635</name>
</gene>